<gene>
    <name evidence="3" type="ORF">JT31_03460</name>
</gene>
<feature type="transmembrane region" description="Helical" evidence="1">
    <location>
        <begin position="107"/>
        <end position="127"/>
    </location>
</feature>
<dbReference type="AlphaFoldDB" id="A0A089PZK8"/>
<accession>A0A089PZK8</accession>
<keyword evidence="3" id="KW-0645">Protease</keyword>
<dbReference type="GO" id="GO:0004175">
    <property type="term" value="F:endopeptidase activity"/>
    <property type="evidence" value="ECO:0007669"/>
    <property type="project" value="UniProtKB-ARBA"/>
</dbReference>
<dbReference type="InterPro" id="IPR003675">
    <property type="entry name" value="Rce1/LyrA-like_dom"/>
</dbReference>
<dbReference type="PANTHER" id="PTHR43592:SF15">
    <property type="entry name" value="CAAX AMINO TERMINAL PROTEASE FAMILY PROTEIN"/>
    <property type="match status" value="1"/>
</dbReference>
<keyword evidence="4" id="KW-1185">Reference proteome</keyword>
<keyword evidence="1" id="KW-0472">Membrane</keyword>
<proteinExistence type="predicted"/>
<feature type="transmembrane region" description="Helical" evidence="1">
    <location>
        <begin position="196"/>
        <end position="214"/>
    </location>
</feature>
<organism evidence="3 4">
    <name type="scientific">Cedecea neteri</name>
    <dbReference type="NCBI Taxonomy" id="158822"/>
    <lineage>
        <taxon>Bacteria</taxon>
        <taxon>Pseudomonadati</taxon>
        <taxon>Pseudomonadota</taxon>
        <taxon>Gammaproteobacteria</taxon>
        <taxon>Enterobacterales</taxon>
        <taxon>Enterobacteriaceae</taxon>
        <taxon>Cedecea</taxon>
    </lineage>
</organism>
<dbReference type="RefSeq" id="WP_038473270.1">
    <property type="nucleotide sequence ID" value="NZ_CP009451.1"/>
</dbReference>
<feature type="transmembrane region" description="Helical" evidence="1">
    <location>
        <begin position="246"/>
        <end position="269"/>
    </location>
</feature>
<sequence>MWILLAAALLVLQFNKKISLGLLLATVVWGAFEGVLDWRALVSLTAIALLALAYLKADNRKSVRYVLEFLLVAAAVGMTIHAVPGFHNPKVLDSVIAGPQSAPFSMYYNFDKALVPFILLVVMKSLFVSEPKYQPARPGWFLLVALIPGLLLLAVALGGLKIEPHFPQWLLPFLFANIFFVSLAEEVLFRGYLQQRLSGFMPPVAALIISAAIFGGLHFAGGPLLIIFATLAGLIYGLAWMWSGRLWVAVAFHVGLNITHLLLFTYPVLRHTVH</sequence>
<keyword evidence="1" id="KW-0812">Transmembrane</keyword>
<keyword evidence="1" id="KW-1133">Transmembrane helix</keyword>
<dbReference type="OrthoDB" id="5322702at2"/>
<keyword evidence="3" id="KW-0378">Hydrolase</keyword>
<dbReference type="EMBL" id="CP009451">
    <property type="protein sequence ID" value="AIR03694.1"/>
    <property type="molecule type" value="Genomic_DNA"/>
</dbReference>
<evidence type="ECO:0000256" key="1">
    <source>
        <dbReference type="SAM" id="Phobius"/>
    </source>
</evidence>
<name>A0A089PZK8_9ENTR</name>
<dbReference type="GO" id="GO:0080120">
    <property type="term" value="P:CAAX-box protein maturation"/>
    <property type="evidence" value="ECO:0007669"/>
    <property type="project" value="UniProtKB-ARBA"/>
</dbReference>
<dbReference type="GO" id="GO:0006508">
    <property type="term" value="P:proteolysis"/>
    <property type="evidence" value="ECO:0007669"/>
    <property type="project" value="UniProtKB-KW"/>
</dbReference>
<feature type="transmembrane region" description="Helical" evidence="1">
    <location>
        <begin position="40"/>
        <end position="57"/>
    </location>
</feature>
<evidence type="ECO:0000313" key="4">
    <source>
        <dbReference type="Proteomes" id="UP000029481"/>
    </source>
</evidence>
<reference evidence="3 4" key="1">
    <citation type="submission" date="2014-09" db="EMBL/GenBank/DDBJ databases">
        <title>Cedecea neteri SSMD04 Genome Sequencing.</title>
        <authorList>
            <person name="Tan J.-Y."/>
        </authorList>
    </citation>
    <scope>NUCLEOTIDE SEQUENCE [LARGE SCALE GENOMIC DNA]</scope>
    <source>
        <strain evidence="3 4">SSMD04</strain>
    </source>
</reference>
<feature type="transmembrane region" description="Helical" evidence="1">
    <location>
        <begin position="166"/>
        <end position="184"/>
    </location>
</feature>
<feature type="domain" description="CAAX prenyl protease 2/Lysostaphin resistance protein A-like" evidence="2">
    <location>
        <begin position="168"/>
        <end position="258"/>
    </location>
</feature>
<feature type="transmembrane region" description="Helical" evidence="1">
    <location>
        <begin position="220"/>
        <end position="239"/>
    </location>
</feature>
<feature type="transmembrane region" description="Helical" evidence="1">
    <location>
        <begin position="69"/>
        <end position="87"/>
    </location>
</feature>
<protein>
    <submittedName>
        <fullName evidence="3">CAAX protease</fullName>
    </submittedName>
</protein>
<evidence type="ECO:0000259" key="2">
    <source>
        <dbReference type="Pfam" id="PF02517"/>
    </source>
</evidence>
<dbReference type="KEGG" id="cnt:JT31_03460"/>
<dbReference type="Pfam" id="PF02517">
    <property type="entry name" value="Rce1-like"/>
    <property type="match status" value="1"/>
</dbReference>
<feature type="transmembrane region" description="Helical" evidence="1">
    <location>
        <begin position="139"/>
        <end position="160"/>
    </location>
</feature>
<dbReference type="PANTHER" id="PTHR43592">
    <property type="entry name" value="CAAX AMINO TERMINAL PROTEASE"/>
    <property type="match status" value="1"/>
</dbReference>
<evidence type="ECO:0000313" key="3">
    <source>
        <dbReference type="EMBL" id="AIR03694.1"/>
    </source>
</evidence>
<dbReference type="Proteomes" id="UP000029481">
    <property type="component" value="Chromosome"/>
</dbReference>